<evidence type="ECO:0000313" key="1">
    <source>
        <dbReference type="EMBL" id="MPN45759.1"/>
    </source>
</evidence>
<accession>A0A645I5T3</accession>
<protein>
    <submittedName>
        <fullName evidence="1">Uncharacterized protein</fullName>
    </submittedName>
</protein>
<dbReference type="AntiFam" id="ANF00085">
    <property type="entry name" value="Shadow ORF (opposite pacL)"/>
</dbReference>
<dbReference type="AlphaFoldDB" id="A0A645I5T3"/>
<comment type="caution">
    <text evidence="1">The sequence shown here is derived from an EMBL/GenBank/DDBJ whole genome shotgun (WGS) entry which is preliminary data.</text>
</comment>
<dbReference type="EMBL" id="VSSQ01105888">
    <property type="protein sequence ID" value="MPN45759.1"/>
    <property type="molecule type" value="Genomic_DNA"/>
</dbReference>
<gene>
    <name evidence="1" type="ORF">SDC9_193330</name>
</gene>
<organism evidence="1">
    <name type="scientific">bioreactor metagenome</name>
    <dbReference type="NCBI Taxonomy" id="1076179"/>
    <lineage>
        <taxon>unclassified sequences</taxon>
        <taxon>metagenomes</taxon>
        <taxon>ecological metagenomes</taxon>
    </lineage>
</organism>
<name>A0A645I5T3_9ZZZZ</name>
<proteinExistence type="predicted"/>
<reference evidence="1" key="1">
    <citation type="submission" date="2019-08" db="EMBL/GenBank/DDBJ databases">
        <authorList>
            <person name="Kucharzyk K."/>
            <person name="Murdoch R.W."/>
            <person name="Higgins S."/>
            <person name="Loffler F."/>
        </authorList>
    </citation>
    <scope>NUCLEOTIDE SEQUENCE</scope>
</reference>
<sequence length="70" mass="7611">MGQRVGDFAHLGFHAGVADHRNTAPVDYGAAHIDHIPAVAEGDLTRGIERFGNFFGGYRFAGQCGFLHFH</sequence>